<keyword evidence="2" id="KW-1185">Reference proteome</keyword>
<evidence type="ECO:0000313" key="1">
    <source>
        <dbReference type="EMBL" id="KAJ1899172.1"/>
    </source>
</evidence>
<dbReference type="EMBL" id="JANBPG010000175">
    <property type="protein sequence ID" value="KAJ1899172.1"/>
    <property type="molecule type" value="Genomic_DNA"/>
</dbReference>
<sequence>MGNQLSFSLTESELNRVEYGKSVDVTVDPRGKPDMIMLIIIASAYCFDALAVIYMLWNRKYPPIKSKNPILMTILMLSCMTWFVGDLQSNGHLPLANTPLTNCKAFVLWMRILLGACSVCALTALRAYGLYRVFYLNLPYHSLGLYLPAAIYCLILLGYGIIAQALKSEKTTFYIPSYDICSLDKGFKTSLFVLLGITWFLLMAIHWKIRNIKSSFNESREMISNGLIMFAFFVFSIVINFKYPTYPINRTIRILATTIDHFGTHLLWWLIMAVPMYNCMFNRQRYLNHWINKLRKDGLQKEYSVDSDAIVNNGHESLLQAAADGNNDGGLFYATDDYMCTSNVIDFRNTVHNDHSMFSENIAYTGGGLARGFSSRSPAAGEHH</sequence>
<evidence type="ECO:0000313" key="2">
    <source>
        <dbReference type="Proteomes" id="UP001150581"/>
    </source>
</evidence>
<gene>
    <name evidence="1" type="ORF">LPJ66_002281</name>
</gene>
<dbReference type="Proteomes" id="UP001150581">
    <property type="component" value="Unassembled WGS sequence"/>
</dbReference>
<organism evidence="1 2">
    <name type="scientific">Kickxella alabastrina</name>
    <dbReference type="NCBI Taxonomy" id="61397"/>
    <lineage>
        <taxon>Eukaryota</taxon>
        <taxon>Fungi</taxon>
        <taxon>Fungi incertae sedis</taxon>
        <taxon>Zoopagomycota</taxon>
        <taxon>Kickxellomycotina</taxon>
        <taxon>Kickxellomycetes</taxon>
        <taxon>Kickxellales</taxon>
        <taxon>Kickxellaceae</taxon>
        <taxon>Kickxella</taxon>
    </lineage>
</organism>
<protein>
    <submittedName>
        <fullName evidence="1">Uncharacterized protein</fullName>
    </submittedName>
</protein>
<proteinExistence type="predicted"/>
<reference evidence="1" key="1">
    <citation type="submission" date="2022-07" db="EMBL/GenBank/DDBJ databases">
        <title>Phylogenomic reconstructions and comparative analyses of Kickxellomycotina fungi.</title>
        <authorList>
            <person name="Reynolds N.K."/>
            <person name="Stajich J.E."/>
            <person name="Barry K."/>
            <person name="Grigoriev I.V."/>
            <person name="Crous P."/>
            <person name="Smith M.E."/>
        </authorList>
    </citation>
    <scope>NUCLEOTIDE SEQUENCE</scope>
    <source>
        <strain evidence="1">Benny 63K</strain>
    </source>
</reference>
<comment type="caution">
    <text evidence="1">The sequence shown here is derived from an EMBL/GenBank/DDBJ whole genome shotgun (WGS) entry which is preliminary data.</text>
</comment>
<name>A0ACC1IQV2_9FUNG</name>
<accession>A0ACC1IQV2</accession>